<dbReference type="EMBL" id="AYYO01000023">
    <property type="protein sequence ID" value="KRM55368.1"/>
    <property type="molecule type" value="Genomic_DNA"/>
</dbReference>
<gene>
    <name evidence="1" type="ORF">FC18_GL001401</name>
</gene>
<dbReference type="Gene3D" id="1.10.1220.10">
    <property type="entry name" value="Met repressor-like"/>
    <property type="match status" value="1"/>
</dbReference>
<proteinExistence type="predicted"/>
<dbReference type="AlphaFoldDB" id="A0A0R1ZK91"/>
<dbReference type="PATRIC" id="fig|1291052.5.peg.1420"/>
<protein>
    <submittedName>
        <fullName evidence="1">Uncharacterized protein</fullName>
    </submittedName>
</protein>
<evidence type="ECO:0000313" key="1">
    <source>
        <dbReference type="EMBL" id="KRM55368.1"/>
    </source>
</evidence>
<sequence length="91" mass="10160">MTSNDDTKTITVKVNRELADQVEITLKNLGITQTALINLLYKKVAVLGKVPFALKLTDAEVAQLDLEDAVKDISARTIDNPDEFDQWLNED</sequence>
<keyword evidence="2" id="KW-1185">Reference proteome</keyword>
<comment type="caution">
    <text evidence="1">The sequence shown here is derived from an EMBL/GenBank/DDBJ whole genome shotgun (WGS) entry which is preliminary data.</text>
</comment>
<name>A0A0R1ZK91_9LACO</name>
<organism evidence="1 2">
    <name type="scientific">Lacticaseibacillus sharpeae JCM 1186 = DSM 20505</name>
    <dbReference type="NCBI Taxonomy" id="1291052"/>
    <lineage>
        <taxon>Bacteria</taxon>
        <taxon>Bacillati</taxon>
        <taxon>Bacillota</taxon>
        <taxon>Bacilli</taxon>
        <taxon>Lactobacillales</taxon>
        <taxon>Lactobacillaceae</taxon>
        <taxon>Lacticaseibacillus</taxon>
    </lineage>
</organism>
<dbReference type="InterPro" id="IPR013321">
    <property type="entry name" value="Arc_rbn_hlx_hlx"/>
</dbReference>
<evidence type="ECO:0000313" key="2">
    <source>
        <dbReference type="Proteomes" id="UP000051679"/>
    </source>
</evidence>
<dbReference type="STRING" id="1291052.FC18_GL001401"/>
<dbReference type="GO" id="GO:0006355">
    <property type="term" value="P:regulation of DNA-templated transcription"/>
    <property type="evidence" value="ECO:0007669"/>
    <property type="project" value="InterPro"/>
</dbReference>
<reference evidence="1 2" key="1">
    <citation type="journal article" date="2015" name="Genome Announc.">
        <title>Expanding the biotechnology potential of lactobacilli through comparative genomics of 213 strains and associated genera.</title>
        <authorList>
            <person name="Sun Z."/>
            <person name="Harris H.M."/>
            <person name="McCann A."/>
            <person name="Guo C."/>
            <person name="Argimon S."/>
            <person name="Zhang W."/>
            <person name="Yang X."/>
            <person name="Jeffery I.B."/>
            <person name="Cooney J.C."/>
            <person name="Kagawa T.F."/>
            <person name="Liu W."/>
            <person name="Song Y."/>
            <person name="Salvetti E."/>
            <person name="Wrobel A."/>
            <person name="Rasinkangas P."/>
            <person name="Parkhill J."/>
            <person name="Rea M.C."/>
            <person name="O'Sullivan O."/>
            <person name="Ritari J."/>
            <person name="Douillard F.P."/>
            <person name="Paul Ross R."/>
            <person name="Yang R."/>
            <person name="Briner A.E."/>
            <person name="Felis G.E."/>
            <person name="de Vos W.M."/>
            <person name="Barrangou R."/>
            <person name="Klaenhammer T.R."/>
            <person name="Caufield P.W."/>
            <person name="Cui Y."/>
            <person name="Zhang H."/>
            <person name="O'Toole P.W."/>
        </authorList>
    </citation>
    <scope>NUCLEOTIDE SEQUENCE [LARGE SCALE GENOMIC DNA]</scope>
    <source>
        <strain evidence="1 2">DSM 20505</strain>
    </source>
</reference>
<accession>A0A0R1ZK91</accession>
<dbReference type="Proteomes" id="UP000051679">
    <property type="component" value="Unassembled WGS sequence"/>
</dbReference>
<dbReference type="RefSeq" id="WP_054679152.1">
    <property type="nucleotide sequence ID" value="NZ_AYYO01000023.1"/>
</dbReference>